<dbReference type="Gene3D" id="3.60.21.70">
    <property type="entry name" value="PhoD-like phosphatase"/>
    <property type="match status" value="1"/>
</dbReference>
<protein>
    <recommendedName>
        <fullName evidence="5">PhoD-like phosphatase metallophosphatase domain-containing protein</fullName>
    </recommendedName>
</protein>
<evidence type="ECO:0000259" key="1">
    <source>
        <dbReference type="Pfam" id="PF09423"/>
    </source>
</evidence>
<dbReference type="AlphaFoldDB" id="A0A6P2D5T3"/>
<dbReference type="PANTHER" id="PTHR43606">
    <property type="entry name" value="PHOSPHATASE, PUTATIVE (AFU_ORTHOLOGUE AFUA_6G08710)-RELATED"/>
    <property type="match status" value="1"/>
</dbReference>
<proteinExistence type="predicted"/>
<evidence type="ECO:0000259" key="2">
    <source>
        <dbReference type="Pfam" id="PF16655"/>
    </source>
</evidence>
<evidence type="ECO:0008006" key="5">
    <source>
        <dbReference type="Google" id="ProtNLM"/>
    </source>
</evidence>
<evidence type="ECO:0000313" key="4">
    <source>
        <dbReference type="Proteomes" id="UP000464178"/>
    </source>
</evidence>
<dbReference type="Pfam" id="PF09423">
    <property type="entry name" value="PhoD"/>
    <property type="match status" value="1"/>
</dbReference>
<feature type="domain" description="PhoD-like phosphatase metallophosphatase" evidence="1">
    <location>
        <begin position="165"/>
        <end position="508"/>
    </location>
</feature>
<dbReference type="EMBL" id="LR593886">
    <property type="protein sequence ID" value="VTR95464.1"/>
    <property type="molecule type" value="Genomic_DNA"/>
</dbReference>
<reference evidence="3 4" key="1">
    <citation type="submission" date="2019-05" db="EMBL/GenBank/DDBJ databases">
        <authorList>
            <consortium name="Science for Life Laboratories"/>
        </authorList>
    </citation>
    <scope>NUCLEOTIDE SEQUENCE [LARGE SCALE GENOMIC DNA]</scope>
    <source>
        <strain evidence="3">Soil9</strain>
    </source>
</reference>
<dbReference type="InterPro" id="IPR029052">
    <property type="entry name" value="Metallo-depent_PP-like"/>
</dbReference>
<feature type="domain" description="Phospholipase D N-terminal" evidence="2">
    <location>
        <begin position="56"/>
        <end position="152"/>
    </location>
</feature>
<dbReference type="InterPro" id="IPR018946">
    <property type="entry name" value="PhoD-like_MPP"/>
</dbReference>
<gene>
    <name evidence="3" type="ORF">SOIL9_22500</name>
</gene>
<organism evidence="3 4">
    <name type="scientific">Gemmata massiliana</name>
    <dbReference type="NCBI Taxonomy" id="1210884"/>
    <lineage>
        <taxon>Bacteria</taxon>
        <taxon>Pseudomonadati</taxon>
        <taxon>Planctomycetota</taxon>
        <taxon>Planctomycetia</taxon>
        <taxon>Gemmatales</taxon>
        <taxon>Gemmataceae</taxon>
        <taxon>Gemmata</taxon>
    </lineage>
</organism>
<name>A0A6P2D5T3_9BACT</name>
<dbReference type="KEGG" id="gms:SOIL9_22500"/>
<dbReference type="InterPro" id="IPR038607">
    <property type="entry name" value="PhoD-like_sf"/>
</dbReference>
<dbReference type="CDD" id="cd07389">
    <property type="entry name" value="MPP_PhoD"/>
    <property type="match status" value="1"/>
</dbReference>
<dbReference type="SUPFAM" id="SSF56300">
    <property type="entry name" value="Metallo-dependent phosphatases"/>
    <property type="match status" value="1"/>
</dbReference>
<dbReference type="Gene3D" id="2.60.40.380">
    <property type="entry name" value="Purple acid phosphatase-like, N-terminal"/>
    <property type="match status" value="1"/>
</dbReference>
<dbReference type="RefSeq" id="WP_162669873.1">
    <property type="nucleotide sequence ID" value="NZ_LR593886.1"/>
</dbReference>
<sequence length="539" mass="60495">MLDLSNLRAAVRSEGGVSRRLFLAYGAALAALPTVGERAFGRVARQPKFSADPFTLGVASGDPTDTGVVLWTRLAPKPLDEAGGMLPENVEVRWELADDEGMKTVLKTGTVVATPQLGHSVHVEVEGLKPDRWYFYRFQCGGATSPVGRTRTTPERSSTPEKLKFAFASCQHYEQGLFTAYEHMAKDDLDLVFHLGDYIYEYPNRETAKVVRKHVGPKDGKIKTLEDYRNRHAQYRTDPHLQKTHNRFPWVVTWDDHEFDNNYANDIQEEQPKGKVKADPATFLEQRANAYQAYYEMMPLRKGCVPNGPDLKLYRSLAFGRLAEFQVLDTRQYRTDQPNGDRSSELNEDALNPKNTILGAKQAAWLRSALLKSTSTWNVLAQQVMMGMADLAAGESKKYSMDQWPGYAHERMKLMQWIADRKVPNPVVLTGDIHSNWVNDLRVDDRKLDTPVVAAEFVGTSITSGGNGVKEPKNLDTLLAENPFIKFHNRQRGYVRCAITTKEWRSDYVIVEDVLKPGAPADVRASFVVEAGKAGVTKA</sequence>
<dbReference type="InterPro" id="IPR052900">
    <property type="entry name" value="Phospholipid_Metab_Enz"/>
</dbReference>
<keyword evidence="4" id="KW-1185">Reference proteome</keyword>
<evidence type="ECO:0000313" key="3">
    <source>
        <dbReference type="EMBL" id="VTR95464.1"/>
    </source>
</evidence>
<dbReference type="InterPro" id="IPR032093">
    <property type="entry name" value="PhoD_N"/>
</dbReference>
<dbReference type="Proteomes" id="UP000464178">
    <property type="component" value="Chromosome"/>
</dbReference>
<dbReference type="Pfam" id="PF16655">
    <property type="entry name" value="PhoD_N"/>
    <property type="match status" value="1"/>
</dbReference>
<accession>A0A6P2D5T3</accession>
<dbReference type="PANTHER" id="PTHR43606:SF2">
    <property type="entry name" value="ALKALINE PHOSPHATASE FAMILY PROTEIN (AFU_ORTHOLOGUE AFUA_5G03860)"/>
    <property type="match status" value="1"/>
</dbReference>